<dbReference type="FunFam" id="3.30.420.10:FF:000002">
    <property type="entry name" value="Crossover junction endodeoxyribonuclease RuvC"/>
    <property type="match status" value="1"/>
</dbReference>
<dbReference type="GO" id="GO:0005737">
    <property type="term" value="C:cytoplasm"/>
    <property type="evidence" value="ECO:0007669"/>
    <property type="project" value="UniProtKB-SubCell"/>
</dbReference>
<dbReference type="PRINTS" id="PR00696">
    <property type="entry name" value="RSOLVASERUVC"/>
</dbReference>
<keyword evidence="7 13" id="KW-0378">Hydrolase</keyword>
<dbReference type="KEGG" id="pbs:Plabr_4575"/>
<comment type="cofactor">
    <cofactor evidence="13">
        <name>Mg(2+)</name>
        <dbReference type="ChEBI" id="CHEBI:18420"/>
    </cofactor>
    <text evidence="13">Binds 2 Mg(2+) ion per subunit.</text>
</comment>
<dbReference type="GO" id="GO:0003677">
    <property type="term" value="F:DNA binding"/>
    <property type="evidence" value="ECO:0007669"/>
    <property type="project" value="UniProtKB-KW"/>
</dbReference>
<dbReference type="InterPro" id="IPR002176">
    <property type="entry name" value="X-over_junc_endoDNase_RuvC"/>
</dbReference>
<dbReference type="InterPro" id="IPR036397">
    <property type="entry name" value="RNaseH_sf"/>
</dbReference>
<comment type="function">
    <text evidence="13">The RuvA-RuvB-RuvC complex processes Holliday junction (HJ) DNA during genetic recombination and DNA repair. Endonuclease that resolves HJ intermediates. Cleaves cruciform DNA by making single-stranded nicks across the HJ at symmetrical positions within the homologous arms, yielding a 5'-phosphate and a 3'-hydroxyl group; requires a central core of homology in the junction. The consensus cleavage sequence is 5'-(A/T)TT(C/G)-3'. Cleavage occurs on the 3'-side of the TT dinucleotide at the point of strand exchange. HJ branch migration catalyzed by RuvA-RuvB allows RuvC to scan DNA until it finds its consensus sequence, where it cleaves and resolves the cruciform DNA.</text>
</comment>
<feature type="active site" evidence="13">
    <location>
        <position position="11"/>
    </location>
</feature>
<dbReference type="AlphaFoldDB" id="F0SNA3"/>
<protein>
    <recommendedName>
        <fullName evidence="13 14">Crossover junction endodeoxyribonuclease RuvC</fullName>
        <ecNumber evidence="13 14">3.1.21.10</ecNumber>
    </recommendedName>
    <alternativeName>
        <fullName evidence="13">Holliday junction nuclease RuvC</fullName>
    </alternativeName>
    <alternativeName>
        <fullName evidence="13">Holliday junction resolvase RuvC</fullName>
    </alternativeName>
</protein>
<keyword evidence="2 13" id="KW-0963">Cytoplasm</keyword>
<evidence type="ECO:0000256" key="6">
    <source>
        <dbReference type="ARBA" id="ARBA00022763"/>
    </source>
</evidence>
<evidence type="ECO:0000313" key="15">
    <source>
        <dbReference type="EMBL" id="ADY62146.1"/>
    </source>
</evidence>
<dbReference type="CDD" id="cd16962">
    <property type="entry name" value="RuvC"/>
    <property type="match status" value="1"/>
</dbReference>
<dbReference type="GO" id="GO:0000287">
    <property type="term" value="F:magnesium ion binding"/>
    <property type="evidence" value="ECO:0007669"/>
    <property type="project" value="UniProtKB-UniRule"/>
</dbReference>
<dbReference type="PANTHER" id="PTHR30194">
    <property type="entry name" value="CROSSOVER JUNCTION ENDODEOXYRIBONUCLEASE RUVC"/>
    <property type="match status" value="1"/>
</dbReference>
<evidence type="ECO:0000256" key="1">
    <source>
        <dbReference type="ARBA" id="ARBA00009518"/>
    </source>
</evidence>
<dbReference type="OrthoDB" id="9805499at2"/>
<dbReference type="EC" id="3.1.21.10" evidence="13 14"/>
<gene>
    <name evidence="13" type="primary">ruvC</name>
    <name evidence="15" type="ordered locus">Plabr_4575</name>
</gene>
<dbReference type="STRING" id="756272.Plabr_4575"/>
<evidence type="ECO:0000256" key="3">
    <source>
        <dbReference type="ARBA" id="ARBA00022722"/>
    </source>
</evidence>
<dbReference type="PROSITE" id="PS01321">
    <property type="entry name" value="RUVC"/>
    <property type="match status" value="1"/>
</dbReference>
<dbReference type="PANTHER" id="PTHR30194:SF3">
    <property type="entry name" value="CROSSOVER JUNCTION ENDODEOXYRIBONUCLEASE RUVC"/>
    <property type="match status" value="1"/>
</dbReference>
<evidence type="ECO:0000256" key="5">
    <source>
        <dbReference type="ARBA" id="ARBA00022759"/>
    </source>
</evidence>
<keyword evidence="4 13" id="KW-0479">Metal-binding</keyword>
<keyword evidence="8 13" id="KW-0460">Magnesium</keyword>
<evidence type="ECO:0000256" key="9">
    <source>
        <dbReference type="ARBA" id="ARBA00023125"/>
    </source>
</evidence>
<evidence type="ECO:0000256" key="12">
    <source>
        <dbReference type="ARBA" id="ARBA00029354"/>
    </source>
</evidence>
<evidence type="ECO:0000256" key="7">
    <source>
        <dbReference type="ARBA" id="ARBA00022801"/>
    </source>
</evidence>
<keyword evidence="11 13" id="KW-0234">DNA repair</keyword>
<dbReference type="EMBL" id="CP002546">
    <property type="protein sequence ID" value="ADY62146.1"/>
    <property type="molecule type" value="Genomic_DNA"/>
</dbReference>
<dbReference type="InterPro" id="IPR012337">
    <property type="entry name" value="RNaseH-like_sf"/>
</dbReference>
<proteinExistence type="inferred from homology"/>
<dbReference type="RefSeq" id="WP_013630850.1">
    <property type="nucleotide sequence ID" value="NC_015174.1"/>
</dbReference>
<feature type="active site" evidence="13">
    <location>
        <position position="145"/>
    </location>
</feature>
<dbReference type="Gene3D" id="3.30.420.10">
    <property type="entry name" value="Ribonuclease H-like superfamily/Ribonuclease H"/>
    <property type="match status" value="1"/>
</dbReference>
<dbReference type="GO" id="GO:0006281">
    <property type="term" value="P:DNA repair"/>
    <property type="evidence" value="ECO:0007669"/>
    <property type="project" value="UniProtKB-UniRule"/>
</dbReference>
<reference evidence="16" key="1">
    <citation type="submission" date="2011-02" db="EMBL/GenBank/DDBJ databases">
        <title>The complete genome of Planctomyces brasiliensis DSM 5305.</title>
        <authorList>
            <person name="Lucas S."/>
            <person name="Copeland A."/>
            <person name="Lapidus A."/>
            <person name="Bruce D."/>
            <person name="Goodwin L."/>
            <person name="Pitluck S."/>
            <person name="Kyrpides N."/>
            <person name="Mavromatis K."/>
            <person name="Pagani I."/>
            <person name="Ivanova N."/>
            <person name="Ovchinnikova G."/>
            <person name="Lu M."/>
            <person name="Detter J.C."/>
            <person name="Han C."/>
            <person name="Land M."/>
            <person name="Hauser L."/>
            <person name="Markowitz V."/>
            <person name="Cheng J.-F."/>
            <person name="Hugenholtz P."/>
            <person name="Woyke T."/>
            <person name="Wu D."/>
            <person name="Tindall B."/>
            <person name="Pomrenke H.G."/>
            <person name="Brambilla E."/>
            <person name="Klenk H.-P."/>
            <person name="Eisen J.A."/>
        </authorList>
    </citation>
    <scope>NUCLEOTIDE SEQUENCE [LARGE SCALE GENOMIC DNA]</scope>
    <source>
        <strain evidence="16">ATCC 49424 / DSM 5305 / JCM 21570 / NBRC 103401 / IFAM 1448</strain>
    </source>
</reference>
<sequence length="167" mass="18140">MAQEQRILGIDPGLTRTGYGVLHAQDGRTILDEGGVIATTTNDTLADRIHEIATEVKAVINDWKPSVMVIEQVFSLGKNPKSAILMAHVRGALLALARQERLRVVHYKPTQIKKLLTGSGRANKEQMQLVVKAELGLTEVPRPHDVADALAIALCHLHTTCADIEAA</sequence>
<dbReference type="GO" id="GO:0006310">
    <property type="term" value="P:DNA recombination"/>
    <property type="evidence" value="ECO:0007669"/>
    <property type="project" value="UniProtKB-UniRule"/>
</dbReference>
<comment type="subunit">
    <text evidence="13">Homodimer which binds Holliday junction (HJ) DNA. The HJ becomes 2-fold symmetrical on binding to RuvC with unstacked arms; it has a different conformation from HJ DNA in complex with RuvA. In the full resolvosome a probable DNA-RuvA(4)-RuvB(12)-RuvC(2) complex forms which resolves the HJ.</text>
</comment>
<evidence type="ECO:0000256" key="11">
    <source>
        <dbReference type="ARBA" id="ARBA00023204"/>
    </source>
</evidence>
<evidence type="ECO:0000256" key="10">
    <source>
        <dbReference type="ARBA" id="ARBA00023172"/>
    </source>
</evidence>
<feature type="binding site" evidence="13">
    <location>
        <position position="11"/>
    </location>
    <ligand>
        <name>Mg(2+)</name>
        <dbReference type="ChEBI" id="CHEBI:18420"/>
        <label>1</label>
    </ligand>
</feature>
<organism evidence="15 16">
    <name type="scientific">Rubinisphaera brasiliensis (strain ATCC 49424 / DSM 5305 / JCM 21570 / IAM 15109 / NBRC 103401 / IFAM 1448)</name>
    <name type="common">Planctomyces brasiliensis</name>
    <dbReference type="NCBI Taxonomy" id="756272"/>
    <lineage>
        <taxon>Bacteria</taxon>
        <taxon>Pseudomonadati</taxon>
        <taxon>Planctomycetota</taxon>
        <taxon>Planctomycetia</taxon>
        <taxon>Planctomycetales</taxon>
        <taxon>Planctomycetaceae</taxon>
        <taxon>Rubinisphaera</taxon>
    </lineage>
</organism>
<dbReference type="GO" id="GO:0008821">
    <property type="term" value="F:crossover junction DNA endonuclease activity"/>
    <property type="evidence" value="ECO:0007669"/>
    <property type="project" value="UniProtKB-UniRule"/>
</dbReference>
<evidence type="ECO:0000313" key="16">
    <source>
        <dbReference type="Proteomes" id="UP000006860"/>
    </source>
</evidence>
<feature type="binding site" evidence="13">
    <location>
        <position position="71"/>
    </location>
    <ligand>
        <name>Mg(2+)</name>
        <dbReference type="ChEBI" id="CHEBI:18420"/>
        <label>2</label>
    </ligand>
</feature>
<comment type="subcellular location">
    <subcellularLocation>
        <location evidence="13">Cytoplasm</location>
    </subcellularLocation>
</comment>
<evidence type="ECO:0000256" key="14">
    <source>
        <dbReference type="NCBIfam" id="TIGR00228"/>
    </source>
</evidence>
<evidence type="ECO:0000256" key="4">
    <source>
        <dbReference type="ARBA" id="ARBA00022723"/>
    </source>
</evidence>
<dbReference type="NCBIfam" id="TIGR00228">
    <property type="entry name" value="ruvC"/>
    <property type="match status" value="1"/>
</dbReference>
<dbReference type="eggNOG" id="COG0817">
    <property type="taxonomic scope" value="Bacteria"/>
</dbReference>
<dbReference type="SUPFAM" id="SSF53098">
    <property type="entry name" value="Ribonuclease H-like"/>
    <property type="match status" value="1"/>
</dbReference>
<dbReference type="HAMAP" id="MF_00034">
    <property type="entry name" value="RuvC"/>
    <property type="match status" value="1"/>
</dbReference>
<feature type="active site" evidence="13">
    <location>
        <position position="71"/>
    </location>
</feature>
<dbReference type="Pfam" id="PF02075">
    <property type="entry name" value="RuvC"/>
    <property type="match status" value="1"/>
</dbReference>
<dbReference type="Proteomes" id="UP000006860">
    <property type="component" value="Chromosome"/>
</dbReference>
<evidence type="ECO:0000256" key="8">
    <source>
        <dbReference type="ARBA" id="ARBA00022842"/>
    </source>
</evidence>
<evidence type="ECO:0000256" key="2">
    <source>
        <dbReference type="ARBA" id="ARBA00022490"/>
    </source>
</evidence>
<keyword evidence="9 13" id="KW-0238">DNA-binding</keyword>
<comment type="catalytic activity">
    <reaction evidence="12 13">
        <text>Endonucleolytic cleavage at a junction such as a reciprocal single-stranded crossover between two homologous DNA duplexes (Holliday junction).</text>
        <dbReference type="EC" id="3.1.21.10"/>
    </reaction>
</comment>
<keyword evidence="3 13" id="KW-0540">Nuclease</keyword>
<name>F0SNA3_RUBBR</name>
<dbReference type="HOGENOM" id="CLU_091257_3_1_0"/>
<keyword evidence="10 13" id="KW-0233">DNA recombination</keyword>
<evidence type="ECO:0000256" key="13">
    <source>
        <dbReference type="HAMAP-Rule" id="MF_00034"/>
    </source>
</evidence>
<keyword evidence="6 13" id="KW-0227">DNA damage</keyword>
<comment type="similarity">
    <text evidence="1 13">Belongs to the RuvC family.</text>
</comment>
<dbReference type="GO" id="GO:0048476">
    <property type="term" value="C:Holliday junction resolvase complex"/>
    <property type="evidence" value="ECO:0007669"/>
    <property type="project" value="UniProtKB-UniRule"/>
</dbReference>
<feature type="binding site" evidence="13">
    <location>
        <position position="145"/>
    </location>
    <ligand>
        <name>Mg(2+)</name>
        <dbReference type="ChEBI" id="CHEBI:18420"/>
        <label>1</label>
    </ligand>
</feature>
<keyword evidence="16" id="KW-1185">Reference proteome</keyword>
<dbReference type="InterPro" id="IPR020563">
    <property type="entry name" value="X-over_junc_endoDNase_Mg_BS"/>
</dbReference>
<accession>F0SNA3</accession>
<keyword evidence="5 13" id="KW-0255">Endonuclease</keyword>